<proteinExistence type="predicted"/>
<feature type="transmembrane region" description="Helical" evidence="1">
    <location>
        <begin position="197"/>
        <end position="216"/>
    </location>
</feature>
<dbReference type="SUPFAM" id="SSF103481">
    <property type="entry name" value="Multidrug resistance efflux transporter EmrE"/>
    <property type="match status" value="1"/>
</dbReference>
<feature type="domain" description="EamA" evidence="2">
    <location>
        <begin position="16"/>
        <end position="147"/>
    </location>
</feature>
<dbReference type="Proteomes" id="UP000630353">
    <property type="component" value="Unassembled WGS sequence"/>
</dbReference>
<feature type="transmembrane region" description="Helical" evidence="1">
    <location>
        <begin position="20"/>
        <end position="41"/>
    </location>
</feature>
<dbReference type="Pfam" id="PF00892">
    <property type="entry name" value="EamA"/>
    <property type="match status" value="1"/>
</dbReference>
<evidence type="ECO:0000313" key="3">
    <source>
        <dbReference type="EMBL" id="GHD63428.1"/>
    </source>
</evidence>
<sequence length="327" mass="33180">MHDKIAFMSEHGFNSRGLSAVVTAVVSWGVLIVISRVLVAGYGLNPWVLSFIQMAVGGAAMIVAAGPGRFPLKAMRHPHTWVYGSLRVLTAATLTAALAYATSAEISVLSALFIPIGILLAWGLFGRRPGPADALGSLVVLAGIAGVAAGLPGGLLGTAATLMVISAGATALGTAIAEMHPENRGDDRKTRLRLTGAAMLATAVLMLAAAMAASHLDPDGLVAAHVPLEAAADPRVWIAGVLVGVLVRGPSTYFTFRAIRLVGSENYLMGVALMPALNLSGEFLAASFGLLPAPALSGATLAAGALGIAGAVAIATLRWRARAAQAA</sequence>
<evidence type="ECO:0000256" key="1">
    <source>
        <dbReference type="SAM" id="Phobius"/>
    </source>
</evidence>
<protein>
    <recommendedName>
        <fullName evidence="2">EamA domain-containing protein</fullName>
    </recommendedName>
</protein>
<comment type="caution">
    <text evidence="3">The sequence shown here is derived from an EMBL/GenBank/DDBJ whole genome shotgun (WGS) entry which is preliminary data.</text>
</comment>
<accession>A0A918XXK6</accession>
<dbReference type="InterPro" id="IPR037185">
    <property type="entry name" value="EmrE-like"/>
</dbReference>
<reference evidence="3" key="2">
    <citation type="submission" date="2020-09" db="EMBL/GenBank/DDBJ databases">
        <authorList>
            <person name="Sun Q."/>
            <person name="Kim S."/>
        </authorList>
    </citation>
    <scope>NUCLEOTIDE SEQUENCE</scope>
    <source>
        <strain evidence="3">KCTC 42651</strain>
    </source>
</reference>
<evidence type="ECO:0000259" key="2">
    <source>
        <dbReference type="Pfam" id="PF00892"/>
    </source>
</evidence>
<feature type="transmembrane region" description="Helical" evidence="1">
    <location>
        <begin position="80"/>
        <end position="100"/>
    </location>
</feature>
<dbReference type="InterPro" id="IPR000620">
    <property type="entry name" value="EamA_dom"/>
</dbReference>
<dbReference type="AlphaFoldDB" id="A0A918XXK6"/>
<keyword evidence="1" id="KW-0472">Membrane</keyword>
<dbReference type="GO" id="GO:0016020">
    <property type="term" value="C:membrane"/>
    <property type="evidence" value="ECO:0007669"/>
    <property type="project" value="InterPro"/>
</dbReference>
<feature type="transmembrane region" description="Helical" evidence="1">
    <location>
        <begin position="236"/>
        <end position="256"/>
    </location>
</feature>
<evidence type="ECO:0000313" key="4">
    <source>
        <dbReference type="Proteomes" id="UP000630353"/>
    </source>
</evidence>
<feature type="transmembrane region" description="Helical" evidence="1">
    <location>
        <begin position="268"/>
        <end position="290"/>
    </location>
</feature>
<name>A0A918XXK6_9PROT</name>
<feature type="transmembrane region" description="Helical" evidence="1">
    <location>
        <begin position="296"/>
        <end position="317"/>
    </location>
</feature>
<gene>
    <name evidence="3" type="ORF">GCM10017083_53670</name>
</gene>
<keyword evidence="1" id="KW-0812">Transmembrane</keyword>
<dbReference type="EMBL" id="BMZS01000016">
    <property type="protein sequence ID" value="GHD63428.1"/>
    <property type="molecule type" value="Genomic_DNA"/>
</dbReference>
<organism evidence="3 4">
    <name type="scientific">Thalassobaculum fulvum</name>
    <dbReference type="NCBI Taxonomy" id="1633335"/>
    <lineage>
        <taxon>Bacteria</taxon>
        <taxon>Pseudomonadati</taxon>
        <taxon>Pseudomonadota</taxon>
        <taxon>Alphaproteobacteria</taxon>
        <taxon>Rhodospirillales</taxon>
        <taxon>Thalassobaculaceae</taxon>
        <taxon>Thalassobaculum</taxon>
    </lineage>
</organism>
<reference evidence="3" key="1">
    <citation type="journal article" date="2014" name="Int. J. Syst. Evol. Microbiol.">
        <title>Complete genome sequence of Corynebacterium casei LMG S-19264T (=DSM 44701T), isolated from a smear-ripened cheese.</title>
        <authorList>
            <consortium name="US DOE Joint Genome Institute (JGI-PGF)"/>
            <person name="Walter F."/>
            <person name="Albersmeier A."/>
            <person name="Kalinowski J."/>
            <person name="Ruckert C."/>
        </authorList>
    </citation>
    <scope>NUCLEOTIDE SEQUENCE</scope>
    <source>
        <strain evidence="3">KCTC 42651</strain>
    </source>
</reference>
<feature type="transmembrane region" description="Helical" evidence="1">
    <location>
        <begin position="106"/>
        <end position="125"/>
    </location>
</feature>
<feature type="transmembrane region" description="Helical" evidence="1">
    <location>
        <begin position="132"/>
        <end position="151"/>
    </location>
</feature>
<feature type="transmembrane region" description="Helical" evidence="1">
    <location>
        <begin position="47"/>
        <end position="68"/>
    </location>
</feature>
<keyword evidence="1" id="KW-1133">Transmembrane helix</keyword>
<keyword evidence="4" id="KW-1185">Reference proteome</keyword>